<proteinExistence type="predicted"/>
<sequence>MGGGLDPLLLNGMYDQGMVRQHVSTAQLSGGSASSVALPGPGASKLLCWHYLHPMEQSRQLGKIHLPRL</sequence>
<protein>
    <submittedName>
        <fullName evidence="1">Clathrin assembly protein</fullName>
    </submittedName>
</protein>
<reference evidence="1" key="1">
    <citation type="submission" date="2020-06" db="EMBL/GenBank/DDBJ databases">
        <authorList>
            <person name="Li T."/>
            <person name="Hu X."/>
            <person name="Zhang T."/>
            <person name="Song X."/>
            <person name="Zhang H."/>
            <person name="Dai N."/>
            <person name="Sheng W."/>
            <person name="Hou X."/>
            <person name="Wei L."/>
        </authorList>
    </citation>
    <scope>NUCLEOTIDE SEQUENCE</scope>
    <source>
        <strain evidence="1">KEN1</strain>
        <tissue evidence="1">Leaf</tissue>
    </source>
</reference>
<comment type="caution">
    <text evidence="1">The sequence shown here is derived from an EMBL/GenBank/DDBJ whole genome shotgun (WGS) entry which is preliminary data.</text>
</comment>
<name>A0AAW2SPB6_9LAMI</name>
<gene>
    <name evidence="1" type="ORF">Slati_4393500</name>
</gene>
<dbReference type="EMBL" id="JACGWN010000016">
    <property type="protein sequence ID" value="KAL0394273.1"/>
    <property type="molecule type" value="Genomic_DNA"/>
</dbReference>
<organism evidence="1">
    <name type="scientific">Sesamum latifolium</name>
    <dbReference type="NCBI Taxonomy" id="2727402"/>
    <lineage>
        <taxon>Eukaryota</taxon>
        <taxon>Viridiplantae</taxon>
        <taxon>Streptophyta</taxon>
        <taxon>Embryophyta</taxon>
        <taxon>Tracheophyta</taxon>
        <taxon>Spermatophyta</taxon>
        <taxon>Magnoliopsida</taxon>
        <taxon>eudicotyledons</taxon>
        <taxon>Gunneridae</taxon>
        <taxon>Pentapetalae</taxon>
        <taxon>asterids</taxon>
        <taxon>lamiids</taxon>
        <taxon>Lamiales</taxon>
        <taxon>Pedaliaceae</taxon>
        <taxon>Sesamum</taxon>
    </lineage>
</organism>
<dbReference type="AlphaFoldDB" id="A0AAW2SPB6"/>
<reference evidence="1" key="2">
    <citation type="journal article" date="2024" name="Plant">
        <title>Genomic evolution and insights into agronomic trait innovations of Sesamum species.</title>
        <authorList>
            <person name="Miao H."/>
            <person name="Wang L."/>
            <person name="Qu L."/>
            <person name="Liu H."/>
            <person name="Sun Y."/>
            <person name="Le M."/>
            <person name="Wang Q."/>
            <person name="Wei S."/>
            <person name="Zheng Y."/>
            <person name="Lin W."/>
            <person name="Duan Y."/>
            <person name="Cao H."/>
            <person name="Xiong S."/>
            <person name="Wang X."/>
            <person name="Wei L."/>
            <person name="Li C."/>
            <person name="Ma Q."/>
            <person name="Ju M."/>
            <person name="Zhao R."/>
            <person name="Li G."/>
            <person name="Mu C."/>
            <person name="Tian Q."/>
            <person name="Mei H."/>
            <person name="Zhang T."/>
            <person name="Gao T."/>
            <person name="Zhang H."/>
        </authorList>
    </citation>
    <scope>NUCLEOTIDE SEQUENCE</scope>
    <source>
        <strain evidence="1">KEN1</strain>
    </source>
</reference>
<evidence type="ECO:0000313" key="1">
    <source>
        <dbReference type="EMBL" id="KAL0394273.1"/>
    </source>
</evidence>
<accession>A0AAW2SPB6</accession>